<feature type="domain" description="SHOCT" evidence="2">
    <location>
        <begin position="244"/>
        <end position="271"/>
    </location>
</feature>
<protein>
    <submittedName>
        <fullName evidence="3">SHOCT domain-containing protein</fullName>
    </submittedName>
</protein>
<gene>
    <name evidence="3" type="ORF">H7313_05300</name>
</gene>
<evidence type="ECO:0000256" key="1">
    <source>
        <dbReference type="SAM" id="MobiDB-lite"/>
    </source>
</evidence>
<proteinExistence type="predicted"/>
<dbReference type="EMBL" id="JACMSE010000002">
    <property type="protein sequence ID" value="MBC2888765.1"/>
    <property type="molecule type" value="Genomic_DNA"/>
</dbReference>
<evidence type="ECO:0000313" key="4">
    <source>
        <dbReference type="Proteomes" id="UP000587396"/>
    </source>
</evidence>
<dbReference type="Proteomes" id="UP000587396">
    <property type="component" value="Unassembled WGS sequence"/>
</dbReference>
<dbReference type="RefSeq" id="WP_185904684.1">
    <property type="nucleotide sequence ID" value="NZ_JACMSE010000002.1"/>
</dbReference>
<feature type="region of interest" description="Disordered" evidence="1">
    <location>
        <begin position="1"/>
        <end position="49"/>
    </location>
</feature>
<evidence type="ECO:0000313" key="3">
    <source>
        <dbReference type="EMBL" id="MBC2888765.1"/>
    </source>
</evidence>
<organism evidence="3 4">
    <name type="scientific">Gordonibacter massiliensis</name>
    <name type="common">ex Traore et al. 2017</name>
    <dbReference type="NCBI Taxonomy" id="1841863"/>
    <lineage>
        <taxon>Bacteria</taxon>
        <taxon>Bacillati</taxon>
        <taxon>Actinomycetota</taxon>
        <taxon>Coriobacteriia</taxon>
        <taxon>Eggerthellales</taxon>
        <taxon>Eggerthellaceae</taxon>
        <taxon>Gordonibacter</taxon>
    </lineage>
</organism>
<accession>A0A842JG22</accession>
<comment type="caution">
    <text evidence="3">The sequence shown here is derived from an EMBL/GenBank/DDBJ whole genome shotgun (WGS) entry which is preliminary data.</text>
</comment>
<sequence>MGFLDKMKQASGDALGKAQEKISTSLDDAKDERQSKQLAKEQEKSEQKELARVFKPTKSLGDLSVDTVNGLFKVRHATAAMPKRSGALAKTGKAVAAMYTLGASIAIEHAMKPDDKIFRFGELRGYELLEDDSEVTSGGLGRAAVGAAAFGSTGAFVGAMTGKKKSKKVVETLVLKIDLYDLDFPCVMVPYINKSVKVTDNEYKKAYGAAQESISCLDLIIEIMQRQQESQPAQRQPDQHDAAEQIKKYKELLDLGAITQEEFDSKKRDLLGL</sequence>
<evidence type="ECO:0000259" key="2">
    <source>
        <dbReference type="Pfam" id="PF09851"/>
    </source>
</evidence>
<dbReference type="Pfam" id="PF09851">
    <property type="entry name" value="SHOCT"/>
    <property type="match status" value="1"/>
</dbReference>
<dbReference type="AlphaFoldDB" id="A0A842JG22"/>
<keyword evidence="4" id="KW-1185">Reference proteome</keyword>
<name>A0A842JG22_9ACTN</name>
<reference evidence="3 4" key="1">
    <citation type="submission" date="2020-08" db="EMBL/GenBank/DDBJ databases">
        <authorList>
            <person name="Liu C."/>
            <person name="Sun Q."/>
        </authorList>
    </citation>
    <scope>NUCLEOTIDE SEQUENCE [LARGE SCALE GENOMIC DNA]</scope>
    <source>
        <strain evidence="3 4">N22</strain>
    </source>
</reference>
<dbReference type="InterPro" id="IPR018649">
    <property type="entry name" value="SHOCT"/>
</dbReference>
<feature type="compositionally biased region" description="Basic and acidic residues" evidence="1">
    <location>
        <begin position="27"/>
        <end position="49"/>
    </location>
</feature>